<name>A0A6A6QLY1_9PEZI</name>
<feature type="compositionally biased region" description="Low complexity" evidence="1">
    <location>
        <begin position="16"/>
        <end position="33"/>
    </location>
</feature>
<sequence>MEPSNPPMQIYDFSKPSTSIRSSPAPSSTQPTSHVTPSTQRSSDQLISLLLRRPSIRHPTPTAGHPIQHASTNAPSRSPTKKPSPSKSGNPRAHMYPIRNVTLNSACVRKRAPLIQALPHTIPPLTPHNACSRYARDEKRAQASKQSNHPNEP</sequence>
<evidence type="ECO:0000313" key="3">
    <source>
        <dbReference type="Proteomes" id="UP000799750"/>
    </source>
</evidence>
<feature type="region of interest" description="Disordered" evidence="1">
    <location>
        <begin position="1"/>
        <end position="97"/>
    </location>
</feature>
<protein>
    <submittedName>
        <fullName evidence="2">Uncharacterized protein</fullName>
    </submittedName>
</protein>
<feature type="region of interest" description="Disordered" evidence="1">
    <location>
        <begin position="127"/>
        <end position="153"/>
    </location>
</feature>
<keyword evidence="3" id="KW-1185">Reference proteome</keyword>
<feature type="compositionally biased region" description="Polar residues" evidence="1">
    <location>
        <begin position="34"/>
        <end position="45"/>
    </location>
</feature>
<gene>
    <name evidence="2" type="ORF">BU16DRAFT_71796</name>
</gene>
<accession>A0A6A6QLY1</accession>
<dbReference type="EMBL" id="MU004192">
    <property type="protein sequence ID" value="KAF2493124.1"/>
    <property type="molecule type" value="Genomic_DNA"/>
</dbReference>
<dbReference type="Proteomes" id="UP000799750">
    <property type="component" value="Unassembled WGS sequence"/>
</dbReference>
<feature type="compositionally biased region" description="Low complexity" evidence="1">
    <location>
        <begin position="75"/>
        <end position="91"/>
    </location>
</feature>
<organism evidence="2 3">
    <name type="scientific">Lophium mytilinum</name>
    <dbReference type="NCBI Taxonomy" id="390894"/>
    <lineage>
        <taxon>Eukaryota</taxon>
        <taxon>Fungi</taxon>
        <taxon>Dikarya</taxon>
        <taxon>Ascomycota</taxon>
        <taxon>Pezizomycotina</taxon>
        <taxon>Dothideomycetes</taxon>
        <taxon>Pleosporomycetidae</taxon>
        <taxon>Mytilinidiales</taxon>
        <taxon>Mytilinidiaceae</taxon>
        <taxon>Lophium</taxon>
    </lineage>
</organism>
<dbReference type="AlphaFoldDB" id="A0A6A6QLY1"/>
<proteinExistence type="predicted"/>
<evidence type="ECO:0000256" key="1">
    <source>
        <dbReference type="SAM" id="MobiDB-lite"/>
    </source>
</evidence>
<evidence type="ECO:0000313" key="2">
    <source>
        <dbReference type="EMBL" id="KAF2493124.1"/>
    </source>
</evidence>
<reference evidence="2" key="1">
    <citation type="journal article" date="2020" name="Stud. Mycol.">
        <title>101 Dothideomycetes genomes: a test case for predicting lifestyles and emergence of pathogens.</title>
        <authorList>
            <person name="Haridas S."/>
            <person name="Albert R."/>
            <person name="Binder M."/>
            <person name="Bloem J."/>
            <person name="Labutti K."/>
            <person name="Salamov A."/>
            <person name="Andreopoulos B."/>
            <person name="Baker S."/>
            <person name="Barry K."/>
            <person name="Bills G."/>
            <person name="Bluhm B."/>
            <person name="Cannon C."/>
            <person name="Castanera R."/>
            <person name="Culley D."/>
            <person name="Daum C."/>
            <person name="Ezra D."/>
            <person name="Gonzalez J."/>
            <person name="Henrissat B."/>
            <person name="Kuo A."/>
            <person name="Liang C."/>
            <person name="Lipzen A."/>
            <person name="Lutzoni F."/>
            <person name="Magnuson J."/>
            <person name="Mondo S."/>
            <person name="Nolan M."/>
            <person name="Ohm R."/>
            <person name="Pangilinan J."/>
            <person name="Park H.-J."/>
            <person name="Ramirez L."/>
            <person name="Alfaro M."/>
            <person name="Sun H."/>
            <person name="Tritt A."/>
            <person name="Yoshinaga Y."/>
            <person name="Zwiers L.-H."/>
            <person name="Turgeon B."/>
            <person name="Goodwin S."/>
            <person name="Spatafora J."/>
            <person name="Crous P."/>
            <person name="Grigoriev I."/>
        </authorList>
    </citation>
    <scope>NUCLEOTIDE SEQUENCE</scope>
    <source>
        <strain evidence="2">CBS 269.34</strain>
    </source>
</reference>
<feature type="compositionally biased region" description="Polar residues" evidence="1">
    <location>
        <begin position="143"/>
        <end position="153"/>
    </location>
</feature>